<dbReference type="AlphaFoldDB" id="A0A7J8BYH8"/>
<dbReference type="EMBL" id="JACASF010000022">
    <property type="protein sequence ID" value="KAF6403652.1"/>
    <property type="molecule type" value="Genomic_DNA"/>
</dbReference>
<feature type="region of interest" description="Disordered" evidence="1">
    <location>
        <begin position="45"/>
        <end position="71"/>
    </location>
</feature>
<keyword evidence="3" id="KW-1185">Reference proteome</keyword>
<reference evidence="2 3" key="1">
    <citation type="journal article" date="2020" name="Nature">
        <title>Six reference-quality genomes reveal evolution of bat adaptations.</title>
        <authorList>
            <person name="Jebb D."/>
            <person name="Huang Z."/>
            <person name="Pippel M."/>
            <person name="Hughes G.M."/>
            <person name="Lavrichenko K."/>
            <person name="Devanna P."/>
            <person name="Winkler S."/>
            <person name="Jermiin L.S."/>
            <person name="Skirmuntt E.C."/>
            <person name="Katzourakis A."/>
            <person name="Burkitt-Gray L."/>
            <person name="Ray D.A."/>
            <person name="Sullivan K.A.M."/>
            <person name="Roscito J.G."/>
            <person name="Kirilenko B.M."/>
            <person name="Davalos L.M."/>
            <person name="Corthals A.P."/>
            <person name="Power M.L."/>
            <person name="Jones G."/>
            <person name="Ransome R.D."/>
            <person name="Dechmann D.K.N."/>
            <person name="Locatelli A.G."/>
            <person name="Puechmaille S.J."/>
            <person name="Fedrigo O."/>
            <person name="Jarvis E.D."/>
            <person name="Hiller M."/>
            <person name="Vernes S.C."/>
            <person name="Myers E.W."/>
            <person name="Teeling E.C."/>
        </authorList>
    </citation>
    <scope>NUCLEOTIDE SEQUENCE [LARGE SCALE GENOMIC DNA]</scope>
    <source>
        <strain evidence="2">MMolMol1</strain>
        <tissue evidence="2">Muscle</tissue>
    </source>
</reference>
<evidence type="ECO:0000313" key="3">
    <source>
        <dbReference type="Proteomes" id="UP000550707"/>
    </source>
</evidence>
<evidence type="ECO:0000256" key="1">
    <source>
        <dbReference type="SAM" id="MobiDB-lite"/>
    </source>
</evidence>
<feature type="region of interest" description="Disordered" evidence="1">
    <location>
        <begin position="87"/>
        <end position="111"/>
    </location>
</feature>
<protein>
    <submittedName>
        <fullName evidence="2">Uncharacterized protein</fullName>
    </submittedName>
</protein>
<proteinExistence type="predicted"/>
<dbReference type="Proteomes" id="UP000550707">
    <property type="component" value="Unassembled WGS sequence"/>
</dbReference>
<accession>A0A7J8BYH8</accession>
<gene>
    <name evidence="2" type="ORF">HJG59_010053</name>
</gene>
<comment type="caution">
    <text evidence="2">The sequence shown here is derived from an EMBL/GenBank/DDBJ whole genome shotgun (WGS) entry which is preliminary data.</text>
</comment>
<dbReference type="InParanoid" id="A0A7J8BYH8"/>
<organism evidence="2 3">
    <name type="scientific">Molossus molossus</name>
    <name type="common">Pallas' mastiff bat</name>
    <name type="synonym">Vespertilio molossus</name>
    <dbReference type="NCBI Taxonomy" id="27622"/>
    <lineage>
        <taxon>Eukaryota</taxon>
        <taxon>Metazoa</taxon>
        <taxon>Chordata</taxon>
        <taxon>Craniata</taxon>
        <taxon>Vertebrata</taxon>
        <taxon>Euteleostomi</taxon>
        <taxon>Mammalia</taxon>
        <taxon>Eutheria</taxon>
        <taxon>Laurasiatheria</taxon>
        <taxon>Chiroptera</taxon>
        <taxon>Yangochiroptera</taxon>
        <taxon>Molossidae</taxon>
        <taxon>Molossus</taxon>
    </lineage>
</organism>
<sequence length="142" mass="15614">MGPGPSCLPYFFLPFPSSWDHQQVGVPLVHYSSWTLSPPQLLSPWESQGGRGAHVHSRSAPRGGAGPPERLEGKWVEDQVMSYCPTRREVTNDSPGARGQEQCSRGRHKAATESGPPVILWLPLGLWELSLNYLHLSALFSA</sequence>
<evidence type="ECO:0000313" key="2">
    <source>
        <dbReference type="EMBL" id="KAF6403652.1"/>
    </source>
</evidence>
<name>A0A7J8BYH8_MOLMO</name>